<sequence>FLRDQCRYTYGDSKGLISSYPIRIKNKVQPIIRCNTALACVIRLKGSVILKAKRFVEKFDVMLKLLIE</sequence>
<organism evidence="1 2">
    <name type="scientific">Heterotrigona itama</name>
    <dbReference type="NCBI Taxonomy" id="395501"/>
    <lineage>
        <taxon>Eukaryota</taxon>
        <taxon>Metazoa</taxon>
        <taxon>Ecdysozoa</taxon>
        <taxon>Arthropoda</taxon>
        <taxon>Hexapoda</taxon>
        <taxon>Insecta</taxon>
        <taxon>Pterygota</taxon>
        <taxon>Neoptera</taxon>
        <taxon>Endopterygota</taxon>
        <taxon>Hymenoptera</taxon>
        <taxon>Apocrita</taxon>
        <taxon>Aculeata</taxon>
        <taxon>Apoidea</taxon>
        <taxon>Anthophila</taxon>
        <taxon>Apidae</taxon>
        <taxon>Heterotrigona</taxon>
    </lineage>
</organism>
<gene>
    <name evidence="1" type="ORF">MHI_LOCUS695462</name>
</gene>
<feature type="non-terminal residue" evidence="1">
    <location>
        <position position="1"/>
    </location>
</feature>
<comment type="caution">
    <text evidence="1">The sequence shown here is derived from an EMBL/GenBank/DDBJ whole genome shotgun (WGS) entry which is preliminary data.</text>
</comment>
<evidence type="ECO:0000313" key="1">
    <source>
        <dbReference type="EMBL" id="CAD1476932.1"/>
    </source>
</evidence>
<name>A0A6V7HEG2_9HYME</name>
<keyword evidence="2" id="KW-1185">Reference proteome</keyword>
<dbReference type="EMBL" id="CAJDYZ010009687">
    <property type="protein sequence ID" value="CAD1476932.1"/>
    <property type="molecule type" value="Genomic_DNA"/>
</dbReference>
<dbReference type="Proteomes" id="UP000752696">
    <property type="component" value="Unassembled WGS sequence"/>
</dbReference>
<protein>
    <submittedName>
        <fullName evidence="1">Uncharacterized protein</fullName>
    </submittedName>
</protein>
<dbReference type="AlphaFoldDB" id="A0A6V7HEG2"/>
<accession>A0A6V7HEG2</accession>
<proteinExistence type="predicted"/>
<reference evidence="1" key="1">
    <citation type="submission" date="2020-07" db="EMBL/GenBank/DDBJ databases">
        <authorList>
            <person name="Nazaruddin N."/>
        </authorList>
    </citation>
    <scope>NUCLEOTIDE SEQUENCE</scope>
</reference>
<evidence type="ECO:0000313" key="2">
    <source>
        <dbReference type="Proteomes" id="UP000752696"/>
    </source>
</evidence>